<dbReference type="Pfam" id="PF02608">
    <property type="entry name" value="Bmp"/>
    <property type="match status" value="1"/>
</dbReference>
<keyword evidence="3 6" id="KW-0732">Signal</keyword>
<name>A0A1J1DQV6_9BACT</name>
<dbReference type="EMBL" id="AP017368">
    <property type="protein sequence ID" value="BAV92202.1"/>
    <property type="molecule type" value="Genomic_DNA"/>
</dbReference>
<dbReference type="AlphaFoldDB" id="A0A1J1DQV6"/>
<comment type="subcellular location">
    <subcellularLocation>
        <location evidence="1">Cell membrane</location>
    </subcellularLocation>
</comment>
<dbReference type="RefSeq" id="WP_096399718.1">
    <property type="nucleotide sequence ID" value="NZ_AP017368.1"/>
</dbReference>
<dbReference type="KEGG" id="dtr:RSDT_0690"/>
<dbReference type="Proteomes" id="UP000242645">
    <property type="component" value="Chromosome"/>
</dbReference>
<feature type="signal peptide" evidence="6">
    <location>
        <begin position="1"/>
        <end position="28"/>
    </location>
</feature>
<evidence type="ECO:0000256" key="4">
    <source>
        <dbReference type="ARBA" id="ARBA00023136"/>
    </source>
</evidence>
<dbReference type="InterPro" id="IPR050957">
    <property type="entry name" value="BMP_lipoprotein"/>
</dbReference>
<dbReference type="CDD" id="cd06354">
    <property type="entry name" value="PBP1_PrnA-like"/>
    <property type="match status" value="1"/>
</dbReference>
<sequence>MRCMPCRPYGVYAVLALLHMFFAAPLQAAVPESAAKPLRAALLLEHDGGDWAGLLRAGLVQAGRNFSVTVEVMSESVAEEQETLFHMAAREFDLVIVASDRFHEILRNNAANYRKTFFGCVDAGVRAPNIMSVTFADEQAACLAGAAAAMLTVQTGLPGVNSKKVLGWLAGEDVPAMRSLINGFTDGARLIDPEMRVINACSGSFSSRGRAREETQRLLDAGCDVLVLAAGTGNAEALSLVGGQGCYLVGMDENRDELLPGRMLTSIVKRADRAVYDIVSAAASGRFRGKEIIVYDLANNGVGITDMARFHASAARNFPDDMDRRIAELRKELVSGGIQIKSLRARTLCDCL</sequence>
<keyword evidence="2" id="KW-1003">Cell membrane</keyword>
<protein>
    <submittedName>
        <fullName evidence="8">Uncharacterized lipoprotein</fullName>
    </submittedName>
</protein>
<dbReference type="GO" id="GO:0005886">
    <property type="term" value="C:plasma membrane"/>
    <property type="evidence" value="ECO:0007669"/>
    <property type="project" value="UniProtKB-SubCell"/>
</dbReference>
<proteinExistence type="predicted"/>
<reference evidence="8 9" key="1">
    <citation type="journal article" date="2017" name="ISME J.">
        <title>Genome of 'Ca. Desulfovibrio trichonymphae', an H2-oxidizing bacterium in a tripartite symbiotic system within a protist cell in the termite gut.</title>
        <authorList>
            <person name="Kuwahara H."/>
            <person name="Yuki M."/>
            <person name="Izawa K."/>
            <person name="Ohkuma M."/>
            <person name="Hongoh Y."/>
        </authorList>
    </citation>
    <scope>NUCLEOTIDE SEQUENCE [LARGE SCALE GENOMIC DNA]</scope>
    <source>
        <strain evidence="8 9">Rs-N31</strain>
    </source>
</reference>
<evidence type="ECO:0000256" key="6">
    <source>
        <dbReference type="SAM" id="SignalP"/>
    </source>
</evidence>
<evidence type="ECO:0000256" key="1">
    <source>
        <dbReference type="ARBA" id="ARBA00004236"/>
    </source>
</evidence>
<keyword evidence="5 8" id="KW-0449">Lipoprotein</keyword>
<gene>
    <name evidence="8" type="ORF">RSDT_0690</name>
</gene>
<dbReference type="PANTHER" id="PTHR34296">
    <property type="entry name" value="TRANSCRIPTIONAL ACTIVATOR PROTEIN MED"/>
    <property type="match status" value="1"/>
</dbReference>
<evidence type="ECO:0000256" key="5">
    <source>
        <dbReference type="ARBA" id="ARBA00023288"/>
    </source>
</evidence>
<evidence type="ECO:0000313" key="8">
    <source>
        <dbReference type="EMBL" id="BAV92202.1"/>
    </source>
</evidence>
<organism evidence="8 9">
    <name type="scientific">Candidatus Desulfovibrio trichonymphae</name>
    <dbReference type="NCBI Taxonomy" id="1725232"/>
    <lineage>
        <taxon>Bacteria</taxon>
        <taxon>Pseudomonadati</taxon>
        <taxon>Thermodesulfobacteriota</taxon>
        <taxon>Desulfovibrionia</taxon>
        <taxon>Desulfovibrionales</taxon>
        <taxon>Desulfovibrionaceae</taxon>
        <taxon>Desulfovibrio</taxon>
    </lineage>
</organism>
<evidence type="ECO:0000313" key="9">
    <source>
        <dbReference type="Proteomes" id="UP000242645"/>
    </source>
</evidence>
<evidence type="ECO:0000256" key="3">
    <source>
        <dbReference type="ARBA" id="ARBA00022729"/>
    </source>
</evidence>
<keyword evidence="4" id="KW-0472">Membrane</keyword>
<dbReference type="InterPro" id="IPR003760">
    <property type="entry name" value="PnrA-like"/>
</dbReference>
<feature type="chain" id="PRO_5009618598" evidence="6">
    <location>
        <begin position="29"/>
        <end position="352"/>
    </location>
</feature>
<accession>A0A1J1DQV6</accession>
<feature type="domain" description="ABC transporter substrate-binding protein PnrA-like" evidence="7">
    <location>
        <begin position="58"/>
        <end position="341"/>
    </location>
</feature>
<keyword evidence="9" id="KW-1185">Reference proteome</keyword>
<dbReference type="PANTHER" id="PTHR34296:SF2">
    <property type="entry name" value="ABC TRANSPORTER GUANOSINE-BINDING PROTEIN NUPN"/>
    <property type="match status" value="1"/>
</dbReference>
<dbReference type="Gene3D" id="3.40.50.2300">
    <property type="match status" value="2"/>
</dbReference>
<evidence type="ECO:0000259" key="7">
    <source>
        <dbReference type="Pfam" id="PF02608"/>
    </source>
</evidence>
<evidence type="ECO:0000256" key="2">
    <source>
        <dbReference type="ARBA" id="ARBA00022475"/>
    </source>
</evidence>
<dbReference type="OrthoDB" id="9769871at2"/>